<dbReference type="Gene3D" id="3.40.80.10">
    <property type="entry name" value="Peptidoglycan recognition protein-like"/>
    <property type="match status" value="1"/>
</dbReference>
<gene>
    <name evidence="6" type="ORF">rosmuc_02815</name>
</gene>
<dbReference type="PATRIC" id="fig|1288298.3.peg.2832"/>
<dbReference type="SMART" id="SM00644">
    <property type="entry name" value="Ami_2"/>
    <property type="match status" value="1"/>
</dbReference>
<dbReference type="GO" id="GO:0008745">
    <property type="term" value="F:N-acetylmuramoyl-L-alanine amidase activity"/>
    <property type="evidence" value="ECO:0007669"/>
    <property type="project" value="UniProtKB-EC"/>
</dbReference>
<dbReference type="InterPro" id="IPR002502">
    <property type="entry name" value="Amidase_domain"/>
</dbReference>
<dbReference type="GO" id="GO:0009253">
    <property type="term" value="P:peptidoglycan catabolic process"/>
    <property type="evidence" value="ECO:0007669"/>
    <property type="project" value="InterPro"/>
</dbReference>
<evidence type="ECO:0000256" key="2">
    <source>
        <dbReference type="ARBA" id="ARBA00011901"/>
    </source>
</evidence>
<evidence type="ECO:0000256" key="1">
    <source>
        <dbReference type="ARBA" id="ARBA00001561"/>
    </source>
</evidence>
<evidence type="ECO:0000313" key="6">
    <source>
        <dbReference type="EMBL" id="KGM86528.1"/>
    </source>
</evidence>
<feature type="domain" description="N-acetylmuramoyl-L-alanine amidase" evidence="5">
    <location>
        <begin position="29"/>
        <end position="162"/>
    </location>
</feature>
<proteinExistence type="predicted"/>
<dbReference type="SUPFAM" id="SSF55846">
    <property type="entry name" value="N-acetylmuramoyl-L-alanine amidase-like"/>
    <property type="match status" value="1"/>
</dbReference>
<dbReference type="Proteomes" id="UP000030021">
    <property type="component" value="Unassembled WGS sequence"/>
</dbReference>
<dbReference type="EC" id="3.5.1.28" evidence="2"/>
<dbReference type="InterPro" id="IPR036505">
    <property type="entry name" value="Amidase/PGRP_sf"/>
</dbReference>
<dbReference type="STRING" id="215743.ROSMUCSMR3_03349"/>
<dbReference type="PANTHER" id="PTHR30417:SF1">
    <property type="entry name" value="N-ACETYLMURAMOYL-L-ALANINE AMIDASE AMID"/>
    <property type="match status" value="1"/>
</dbReference>
<dbReference type="InterPro" id="IPR051206">
    <property type="entry name" value="NAMLAA_amidase_2"/>
</dbReference>
<dbReference type="EMBL" id="AONH01000016">
    <property type="protein sequence ID" value="KGM86528.1"/>
    <property type="molecule type" value="Genomic_DNA"/>
</dbReference>
<evidence type="ECO:0000256" key="4">
    <source>
        <dbReference type="ARBA" id="ARBA00023316"/>
    </source>
</evidence>
<dbReference type="eggNOG" id="COG3023">
    <property type="taxonomic scope" value="Bacteria"/>
</dbReference>
<dbReference type="HOGENOM" id="CLU_049290_2_2_5"/>
<dbReference type="GO" id="GO:0009254">
    <property type="term" value="P:peptidoglycan turnover"/>
    <property type="evidence" value="ECO:0007669"/>
    <property type="project" value="TreeGrafter"/>
</dbReference>
<evidence type="ECO:0000259" key="5">
    <source>
        <dbReference type="SMART" id="SM00644"/>
    </source>
</evidence>
<dbReference type="OrthoDB" id="9794842at2"/>
<dbReference type="AlphaFoldDB" id="A0A0A0HK41"/>
<evidence type="ECO:0000313" key="7">
    <source>
        <dbReference type="Proteomes" id="UP000030021"/>
    </source>
</evidence>
<dbReference type="GO" id="GO:0071555">
    <property type="term" value="P:cell wall organization"/>
    <property type="evidence" value="ECO:0007669"/>
    <property type="project" value="UniProtKB-KW"/>
</dbReference>
<dbReference type="PANTHER" id="PTHR30417">
    <property type="entry name" value="N-ACETYLMURAMOYL-L-ALANINE AMIDASE AMID"/>
    <property type="match status" value="1"/>
</dbReference>
<name>A0A0A0HK41_9RHOB</name>
<dbReference type="Pfam" id="PF01510">
    <property type="entry name" value="Amidase_2"/>
    <property type="match status" value="1"/>
</dbReference>
<accession>A0A0A0HK41</accession>
<keyword evidence="4" id="KW-0961">Cell wall biogenesis/degradation</keyword>
<dbReference type="GO" id="GO:0019867">
    <property type="term" value="C:outer membrane"/>
    <property type="evidence" value="ECO:0007669"/>
    <property type="project" value="TreeGrafter"/>
</dbReference>
<dbReference type="CDD" id="cd06583">
    <property type="entry name" value="PGRP"/>
    <property type="match status" value="1"/>
</dbReference>
<organism evidence="6 7">
    <name type="scientific">Roseovarius mucosus DSM 17069</name>
    <dbReference type="NCBI Taxonomy" id="1288298"/>
    <lineage>
        <taxon>Bacteria</taxon>
        <taxon>Pseudomonadati</taxon>
        <taxon>Pseudomonadota</taxon>
        <taxon>Alphaproteobacteria</taxon>
        <taxon>Rhodobacterales</taxon>
        <taxon>Roseobacteraceae</taxon>
        <taxon>Roseovarius</taxon>
    </lineage>
</organism>
<protein>
    <recommendedName>
        <fullName evidence="2">N-acetylmuramoyl-L-alanine amidase</fullName>
        <ecNumber evidence="2">3.5.1.28</ecNumber>
    </recommendedName>
</protein>
<comment type="catalytic activity">
    <reaction evidence="1">
        <text>Hydrolyzes the link between N-acetylmuramoyl residues and L-amino acid residues in certain cell-wall glycopeptides.</text>
        <dbReference type="EC" id="3.5.1.28"/>
    </reaction>
</comment>
<reference evidence="6 7" key="1">
    <citation type="submission" date="2013-01" db="EMBL/GenBank/DDBJ databases">
        <authorList>
            <person name="Fiebig A."/>
            <person name="Goeker M."/>
            <person name="Klenk H.-P.P."/>
        </authorList>
    </citation>
    <scope>NUCLEOTIDE SEQUENCE [LARGE SCALE GENOMIC DNA]</scope>
    <source>
        <strain evidence="6 7">DSM 17069</strain>
    </source>
</reference>
<evidence type="ECO:0000256" key="3">
    <source>
        <dbReference type="ARBA" id="ARBA00022801"/>
    </source>
</evidence>
<comment type="caution">
    <text evidence="6">The sequence shown here is derived from an EMBL/GenBank/DDBJ whole genome shotgun (WGS) entry which is preliminary data.</text>
</comment>
<keyword evidence="3 6" id="KW-0378">Hydrolase</keyword>
<sequence length="252" mass="26988">MAMAMPAIGTRARSATRCAAEPAVIRHPSPNFGPRRGDVRPDMIVLHYTAMATPEAALERLCDPAAEVSAHYLICPKGRVWHLVDEAARAWHAGAGQWGDVTDVNSRSVGIELANTGAEPFPEPQMAALEGLMAGIMARWDIAPARVIAHSDMAPARKGDPGPRFDWRRLARQGLSVWPEIGAGGGATPAQFDRDAARFGYVRAEGVSDADILRAFRLRFRPCGTGPLAPQDCAMMADLAARFAVDRAAPSA</sequence>